<sequence length="682" mass="79243">MSPTSQKPKLFNPKSLKAAREEIKQLTLQPDRLPNAELIAQIEAANFQGICYHCGSRNIVPSKLDKKGRKRQKCQDCQRYFTGELTKQIYDRLRNVQQVVEIQQAENPHQELMNTLAAANFKDICYYCGSREFSLIKRKSSPIPRGKCHVCKRSFTEGKAQDIYERLQQLEPCPRCGGSNCIKFGHSADTGRQIYKCKDCHRNFVEGVNDPNQRNNRHYRIPLSDDVWLATSLGLRVDGHQSNTKLIFTNIKQDWLKEAVKKYIRYIATTKQYSTILSEIGIFNWLSKFLADQYPKVGFETLNRSVILDSMAEMNQRGYSTHRKIKILSTINKFFECGATNNWFSVQPYLILKEDYPKDVRHQPRFIPEEVIQQLNQNLDALPAPVMRMVLVIQECGLRVGELLQLRFDCLKQDAQSGWFLQFMRWKLLREDTIPISAELAAVIMEQQKFIRDQLGDEFEYLFAARTKGRNFLWSTEFFPAPKVMAMGTFIKYIKQLAEKFEIKDANGKLWNFQSHQFRHTVGTRMINNGVPQHIVQRYLGHLCPKMTSVYAHIYDQTLKKEIEQFHAKVVNIAGEVIQSNNPELDEDLDLQWLKRKILGEVLPNGYCGLPVTQTCSKGNACLTCGDFRTTQEFLEQHQEHRERILRVIDKAQANNWQRQLQVNSDILQNLDKIIKTLEEDK</sequence>
<comment type="similarity">
    <text evidence="1">Belongs to the 'phage' integrase family.</text>
</comment>
<evidence type="ECO:0000313" key="6">
    <source>
        <dbReference type="Proteomes" id="UP000729733"/>
    </source>
</evidence>
<evidence type="ECO:0000259" key="4">
    <source>
        <dbReference type="PROSITE" id="PS51898"/>
    </source>
</evidence>
<dbReference type="GO" id="GO:0003677">
    <property type="term" value="F:DNA binding"/>
    <property type="evidence" value="ECO:0007669"/>
    <property type="project" value="UniProtKB-KW"/>
</dbReference>
<keyword evidence="3" id="KW-0233">DNA recombination</keyword>
<comment type="caution">
    <text evidence="5">The sequence shown here is derived from an EMBL/GenBank/DDBJ whole genome shotgun (WGS) entry which is preliminary data.</text>
</comment>
<dbReference type="InterPro" id="IPR050090">
    <property type="entry name" value="Tyrosine_recombinase_XerCD"/>
</dbReference>
<accession>A0A964BRU0</accession>
<dbReference type="AlphaFoldDB" id="A0A964BRU0"/>
<dbReference type="GO" id="GO:0006310">
    <property type="term" value="P:DNA recombination"/>
    <property type="evidence" value="ECO:0007669"/>
    <property type="project" value="UniProtKB-KW"/>
</dbReference>
<dbReference type="GO" id="GO:0015074">
    <property type="term" value="P:DNA integration"/>
    <property type="evidence" value="ECO:0007669"/>
    <property type="project" value="InterPro"/>
</dbReference>
<evidence type="ECO:0000256" key="2">
    <source>
        <dbReference type="ARBA" id="ARBA00023125"/>
    </source>
</evidence>
<evidence type="ECO:0000256" key="3">
    <source>
        <dbReference type="ARBA" id="ARBA00023172"/>
    </source>
</evidence>
<evidence type="ECO:0000256" key="1">
    <source>
        <dbReference type="ARBA" id="ARBA00008857"/>
    </source>
</evidence>
<dbReference type="PANTHER" id="PTHR30349">
    <property type="entry name" value="PHAGE INTEGRASE-RELATED"/>
    <property type="match status" value="1"/>
</dbReference>
<dbReference type="EMBL" id="JADWDC010000034">
    <property type="protein sequence ID" value="MCC0178029.1"/>
    <property type="molecule type" value="Genomic_DNA"/>
</dbReference>
<name>A0A964BRU0_9CYAN</name>
<gene>
    <name evidence="5" type="ORF">I4641_13675</name>
</gene>
<dbReference type="Gene3D" id="1.10.443.10">
    <property type="entry name" value="Intergrase catalytic core"/>
    <property type="match status" value="1"/>
</dbReference>
<keyword evidence="6" id="KW-1185">Reference proteome</keyword>
<evidence type="ECO:0000313" key="5">
    <source>
        <dbReference type="EMBL" id="MCC0178029.1"/>
    </source>
</evidence>
<dbReference type="RefSeq" id="WP_229641095.1">
    <property type="nucleotide sequence ID" value="NZ_JADWDC010000034.1"/>
</dbReference>
<dbReference type="InterPro" id="IPR013762">
    <property type="entry name" value="Integrase-like_cat_sf"/>
</dbReference>
<dbReference type="Pfam" id="PF00589">
    <property type="entry name" value="Phage_integrase"/>
    <property type="match status" value="1"/>
</dbReference>
<dbReference type="Proteomes" id="UP000729733">
    <property type="component" value="Unassembled WGS sequence"/>
</dbReference>
<dbReference type="PANTHER" id="PTHR30349:SF41">
    <property type="entry name" value="INTEGRASE_RECOMBINASE PROTEIN MJ0367-RELATED"/>
    <property type="match status" value="1"/>
</dbReference>
<keyword evidence="2" id="KW-0238">DNA-binding</keyword>
<dbReference type="SUPFAM" id="SSF56349">
    <property type="entry name" value="DNA breaking-rejoining enzymes"/>
    <property type="match status" value="1"/>
</dbReference>
<proteinExistence type="inferred from homology"/>
<dbReference type="InterPro" id="IPR002104">
    <property type="entry name" value="Integrase_catalytic"/>
</dbReference>
<dbReference type="InterPro" id="IPR011010">
    <property type="entry name" value="DNA_brk_join_enz"/>
</dbReference>
<feature type="domain" description="Tyr recombinase" evidence="4">
    <location>
        <begin position="362"/>
        <end position="564"/>
    </location>
</feature>
<organism evidence="5 6">
    <name type="scientific">Waterburya agarophytonicola KI4</name>
    <dbReference type="NCBI Taxonomy" id="2874699"/>
    <lineage>
        <taxon>Bacteria</taxon>
        <taxon>Bacillati</taxon>
        <taxon>Cyanobacteriota</taxon>
        <taxon>Cyanophyceae</taxon>
        <taxon>Pleurocapsales</taxon>
        <taxon>Hyellaceae</taxon>
        <taxon>Waterburya</taxon>
        <taxon>Waterburya agarophytonicola</taxon>
    </lineage>
</organism>
<dbReference type="PROSITE" id="PS51898">
    <property type="entry name" value="TYR_RECOMBINASE"/>
    <property type="match status" value="1"/>
</dbReference>
<protein>
    <submittedName>
        <fullName evidence="5">Tyrosine-type recombinase/integrase</fullName>
    </submittedName>
</protein>
<reference evidence="5" key="1">
    <citation type="journal article" date="2021" name="Antonie Van Leeuwenhoek">
        <title>Draft genome and description of Waterburya agarophytonicola gen. nov. sp. nov. (Pleurocapsales, Cyanobacteria): a seaweed symbiont.</title>
        <authorList>
            <person name="Bonthond G."/>
            <person name="Shalygin S."/>
            <person name="Bayer T."/>
            <person name="Weinberger F."/>
        </authorList>
    </citation>
    <scope>NUCLEOTIDE SEQUENCE</scope>
    <source>
        <strain evidence="5">KI4</strain>
    </source>
</reference>